<evidence type="ECO:0000313" key="1">
    <source>
        <dbReference type="EMBL" id="KAK1140799.1"/>
    </source>
</evidence>
<comment type="caution">
    <text evidence="1">The sequence shown here is derived from an EMBL/GenBank/DDBJ whole genome shotgun (WGS) entry which is preliminary data.</text>
</comment>
<evidence type="ECO:0000313" key="2">
    <source>
        <dbReference type="Proteomes" id="UP001177260"/>
    </source>
</evidence>
<accession>A0ACC3ASY5</accession>
<name>A0ACC3ASY5_9EURO</name>
<protein>
    <submittedName>
        <fullName evidence="1">Uncharacterized protein</fullName>
    </submittedName>
</protein>
<gene>
    <name evidence="1" type="ORF">N8T08_009905</name>
</gene>
<sequence length="381" mass="42483">MGYILRIKDKFVAQPDHQKSWHFIKNALGALTEICLGAPDLWAVQALIGMTFFLLGTLSAQPCSFLISTAINIGHQIGLERTDAYSSALDPEELEQRRRIFWISYCIDREISLRFGCVPSQRDEDVTVNLPTEFPADKVGLVPTRDGRESFNVFRSCCELAVIKGHVYKRLYSAAATDQPLAQTVAAVASLDEELQRWKAAIPSEYQPDSRLPLLLPQSPELGLLLLAHYSYFNCIISMHHLIVTRELIKGMDLTQKIGLSTSPIPPSNQNVFMSASLCARAARDSIHLMKYMPEGNISIIGILIHYAMVASKTLSFGILRNPNEASRVYDVKLIAQVETFLSSLILSTPNGGVKRLVQYCARYRSVAEAAIKQAEKETQH</sequence>
<dbReference type="Proteomes" id="UP001177260">
    <property type="component" value="Unassembled WGS sequence"/>
</dbReference>
<keyword evidence="2" id="KW-1185">Reference proteome</keyword>
<dbReference type="EMBL" id="JAOPJF010000075">
    <property type="protein sequence ID" value="KAK1140799.1"/>
    <property type="molecule type" value="Genomic_DNA"/>
</dbReference>
<reference evidence="1 2" key="1">
    <citation type="journal article" date="2023" name="ACS Omega">
        <title>Identification of the Neoaspergillic Acid Biosynthesis Gene Cluster by Establishing an In Vitro CRISPR-Ribonucleoprotein Genetic System in Aspergillus melleus.</title>
        <authorList>
            <person name="Yuan B."/>
            <person name="Grau M.F."/>
            <person name="Murata R.M."/>
            <person name="Torok T."/>
            <person name="Venkateswaran K."/>
            <person name="Stajich J.E."/>
            <person name="Wang C.C.C."/>
        </authorList>
    </citation>
    <scope>NUCLEOTIDE SEQUENCE [LARGE SCALE GENOMIC DNA]</scope>
    <source>
        <strain evidence="1 2">IMV 1140</strain>
    </source>
</reference>
<organism evidence="1 2">
    <name type="scientific">Aspergillus melleus</name>
    <dbReference type="NCBI Taxonomy" id="138277"/>
    <lineage>
        <taxon>Eukaryota</taxon>
        <taxon>Fungi</taxon>
        <taxon>Dikarya</taxon>
        <taxon>Ascomycota</taxon>
        <taxon>Pezizomycotina</taxon>
        <taxon>Eurotiomycetes</taxon>
        <taxon>Eurotiomycetidae</taxon>
        <taxon>Eurotiales</taxon>
        <taxon>Aspergillaceae</taxon>
        <taxon>Aspergillus</taxon>
        <taxon>Aspergillus subgen. Circumdati</taxon>
    </lineage>
</organism>
<proteinExistence type="predicted"/>